<dbReference type="InterPro" id="IPR017853">
    <property type="entry name" value="GH"/>
</dbReference>
<dbReference type="RefSeq" id="WP_078109814.1">
    <property type="nucleotide sequence ID" value="NZ_CP065424.1"/>
</dbReference>
<dbReference type="SMART" id="SM00636">
    <property type="entry name" value="Glyco_18"/>
    <property type="match status" value="1"/>
</dbReference>
<gene>
    <name evidence="5" type="ORF">BWZ43_06885</name>
</gene>
<dbReference type="SUPFAM" id="SSF54106">
    <property type="entry name" value="LysM domain"/>
    <property type="match status" value="2"/>
</dbReference>
<keyword evidence="1" id="KW-0378">Hydrolase</keyword>
<dbReference type="GO" id="GO:0008061">
    <property type="term" value="F:chitin binding"/>
    <property type="evidence" value="ECO:0007669"/>
    <property type="project" value="InterPro"/>
</dbReference>
<dbReference type="AlphaFoldDB" id="A0A8E2LEG9"/>
<dbReference type="GO" id="GO:0070492">
    <property type="term" value="F:oligosaccharide binding"/>
    <property type="evidence" value="ECO:0007669"/>
    <property type="project" value="TreeGrafter"/>
</dbReference>
<dbReference type="SUPFAM" id="SSF51445">
    <property type="entry name" value="(Trans)glycosidases"/>
    <property type="match status" value="1"/>
</dbReference>
<accession>A0A8E2LEG9</accession>
<feature type="domain" description="LysM" evidence="3">
    <location>
        <begin position="2"/>
        <end position="45"/>
    </location>
</feature>
<evidence type="ECO:0000259" key="3">
    <source>
        <dbReference type="PROSITE" id="PS51782"/>
    </source>
</evidence>
<keyword evidence="6" id="KW-1185">Reference proteome</keyword>
<dbReference type="InterPro" id="IPR011583">
    <property type="entry name" value="Chitinase_II/V-like_cat"/>
</dbReference>
<dbReference type="EMBL" id="MTLA01000067">
    <property type="protein sequence ID" value="OOP69115.1"/>
    <property type="molecule type" value="Genomic_DNA"/>
</dbReference>
<feature type="domain" description="GH18" evidence="4">
    <location>
        <begin position="100"/>
        <end position="419"/>
    </location>
</feature>
<dbReference type="PROSITE" id="PS51910">
    <property type="entry name" value="GH18_2"/>
    <property type="match status" value="1"/>
</dbReference>
<sequence length="419" mass="47418">MFIYTVQPGDSVYQISQKYSVPFDQIRLANGLNQTNIVPGQALVIPTNTYIVQPGDSFYSIAKMAYLSVNLLIRTNPTISPNRLQPGMRLTIPNISNYQATGLGFYTLRTPEQDQSLINNFAPYATYIAFFEYHFSIDGSLNTINDATAIRTAWSRRVKPLMTITNLTESGFNAQLTHQMLNQPSARNNLVNHIDQIVTNKGYAGVNIDFEQTLAADRDLFTGFLRELRDRLKPKGKLLTVAVPPKTNDNIPWLRGYDYGGIGSVVDLIFIMAYDWHHGASEPGPVAPINEVRQTLQFAIDRIPRNKILLGLPLYGYNWTLPYVEGTIYPGISNQNAVQLAMNYQVPINYSEKDQSPYFQYVDDQGIQHVVWFEDARSMSVKSLLIREFKIEGAGVWQLTLGFPEGPWILTNFFHIKKS</sequence>
<evidence type="ECO:0000313" key="5">
    <source>
        <dbReference type="EMBL" id="OOP69115.1"/>
    </source>
</evidence>
<dbReference type="InterPro" id="IPR036779">
    <property type="entry name" value="LysM_dom_sf"/>
</dbReference>
<dbReference type="CDD" id="cd02874">
    <property type="entry name" value="GH18_CFLE_spore_hydrolase"/>
    <property type="match status" value="1"/>
</dbReference>
<dbReference type="InterPro" id="IPR041704">
    <property type="entry name" value="CFLE_GH18"/>
</dbReference>
<dbReference type="InterPro" id="IPR001223">
    <property type="entry name" value="Glyco_hydro18_cat"/>
</dbReference>
<dbReference type="PROSITE" id="PS51782">
    <property type="entry name" value="LYSM"/>
    <property type="match status" value="2"/>
</dbReference>
<comment type="caution">
    <text evidence="5">The sequence shown here is derived from an EMBL/GenBank/DDBJ whole genome shotgun (WGS) entry which is preliminary data.</text>
</comment>
<dbReference type="GO" id="GO:0005975">
    <property type="term" value="P:carbohydrate metabolic process"/>
    <property type="evidence" value="ECO:0007669"/>
    <property type="project" value="InterPro"/>
</dbReference>
<dbReference type="Proteomes" id="UP000189761">
    <property type="component" value="Unassembled WGS sequence"/>
</dbReference>
<dbReference type="GO" id="GO:0016798">
    <property type="term" value="F:hydrolase activity, acting on glycosyl bonds"/>
    <property type="evidence" value="ECO:0007669"/>
    <property type="project" value="UniProtKB-KW"/>
</dbReference>
<dbReference type="Gene3D" id="3.20.20.80">
    <property type="entry name" value="Glycosidases"/>
    <property type="match status" value="1"/>
</dbReference>
<dbReference type="PANTHER" id="PTHR46066">
    <property type="entry name" value="CHITINASE DOMAIN-CONTAINING PROTEIN 1 FAMILY MEMBER"/>
    <property type="match status" value="1"/>
</dbReference>
<dbReference type="PANTHER" id="PTHR46066:SF2">
    <property type="entry name" value="CHITINASE DOMAIN-CONTAINING PROTEIN 1"/>
    <property type="match status" value="1"/>
</dbReference>
<dbReference type="SMART" id="SM00257">
    <property type="entry name" value="LysM"/>
    <property type="match status" value="2"/>
</dbReference>
<dbReference type="Pfam" id="PF00704">
    <property type="entry name" value="Glyco_hydro_18"/>
    <property type="match status" value="1"/>
</dbReference>
<dbReference type="GO" id="GO:0012505">
    <property type="term" value="C:endomembrane system"/>
    <property type="evidence" value="ECO:0007669"/>
    <property type="project" value="TreeGrafter"/>
</dbReference>
<feature type="domain" description="LysM" evidence="3">
    <location>
        <begin position="48"/>
        <end position="92"/>
    </location>
</feature>
<evidence type="ECO:0000313" key="6">
    <source>
        <dbReference type="Proteomes" id="UP000189761"/>
    </source>
</evidence>
<proteinExistence type="predicted"/>
<dbReference type="Pfam" id="PF01476">
    <property type="entry name" value="LysM"/>
    <property type="match status" value="2"/>
</dbReference>
<dbReference type="InterPro" id="IPR018392">
    <property type="entry name" value="LysM"/>
</dbReference>
<dbReference type="CDD" id="cd00118">
    <property type="entry name" value="LysM"/>
    <property type="match status" value="2"/>
</dbReference>
<reference evidence="5 6" key="1">
    <citation type="submission" date="2017-01" db="EMBL/GenBank/DDBJ databases">
        <title>Draft genome sequence of Bacillus oleronius.</title>
        <authorList>
            <person name="Allam M."/>
        </authorList>
    </citation>
    <scope>NUCLEOTIDE SEQUENCE [LARGE SCALE GENOMIC DNA]</scope>
    <source>
        <strain evidence="5 6">DSM 9356</strain>
    </source>
</reference>
<evidence type="ECO:0000259" key="4">
    <source>
        <dbReference type="PROSITE" id="PS51910"/>
    </source>
</evidence>
<keyword evidence="2" id="KW-0326">Glycosidase</keyword>
<name>A0A8E2LEG9_9BACI</name>
<organism evidence="5 6">
    <name type="scientific">Heyndrickxia oleronia</name>
    <dbReference type="NCBI Taxonomy" id="38875"/>
    <lineage>
        <taxon>Bacteria</taxon>
        <taxon>Bacillati</taxon>
        <taxon>Bacillota</taxon>
        <taxon>Bacilli</taxon>
        <taxon>Bacillales</taxon>
        <taxon>Bacillaceae</taxon>
        <taxon>Heyndrickxia</taxon>
    </lineage>
</organism>
<evidence type="ECO:0000256" key="1">
    <source>
        <dbReference type="ARBA" id="ARBA00022801"/>
    </source>
</evidence>
<dbReference type="InterPro" id="IPR029070">
    <property type="entry name" value="Chitinase_insertion_sf"/>
</dbReference>
<dbReference type="Gene3D" id="3.10.350.10">
    <property type="entry name" value="LysM domain"/>
    <property type="match status" value="2"/>
</dbReference>
<dbReference type="Gene3D" id="3.10.50.10">
    <property type="match status" value="1"/>
</dbReference>
<protein>
    <submittedName>
        <fullName evidence="5">Sporulation protein</fullName>
    </submittedName>
</protein>
<evidence type="ECO:0000256" key="2">
    <source>
        <dbReference type="ARBA" id="ARBA00023295"/>
    </source>
</evidence>